<sequence>MTASRVENRDATQFDAVRTSVSDERPSDCERGWVDEAANTRRSRLRRLVSRWPLIISGLVFVAAATGTAGLYFGQYLHDRQTDDVAAKSAVAAASQGTVALLSYAPDKLESDLAAAKSHLTGDFLTYYSKFTDQIVLPAAKAKGVSTTAVVKRAVVDELRADSGKVLVFLDQTTTSKDTPEPVQTASSVIVGLTRIDGVWLISTFDPI</sequence>
<keyword evidence="3" id="KW-1133">Transmembrane helix</keyword>
<comment type="subcellular location">
    <subcellularLocation>
        <location evidence="1">Membrane</location>
    </subcellularLocation>
</comment>
<name>A0ABV4C0E1_9MYCO</name>
<organism evidence="4 5">
    <name type="scientific">Mycobacterium servetii</name>
    <dbReference type="NCBI Taxonomy" id="3237418"/>
    <lineage>
        <taxon>Bacteria</taxon>
        <taxon>Bacillati</taxon>
        <taxon>Actinomycetota</taxon>
        <taxon>Actinomycetes</taxon>
        <taxon>Mycobacteriales</taxon>
        <taxon>Mycobacteriaceae</taxon>
        <taxon>Mycobacterium</taxon>
    </lineage>
</organism>
<evidence type="ECO:0000313" key="4">
    <source>
        <dbReference type="EMBL" id="MEY8015996.1"/>
    </source>
</evidence>
<dbReference type="Proteomes" id="UP001564760">
    <property type="component" value="Unassembled WGS sequence"/>
</dbReference>
<keyword evidence="5" id="KW-1185">Reference proteome</keyword>
<dbReference type="RefSeq" id="WP_369738423.1">
    <property type="nucleotide sequence ID" value="NZ_JBGEDP010000001.1"/>
</dbReference>
<gene>
    <name evidence="4" type="ORF">AB8998_13745</name>
</gene>
<evidence type="ECO:0000256" key="1">
    <source>
        <dbReference type="ARBA" id="ARBA00004370"/>
    </source>
</evidence>
<comment type="caution">
    <text evidence="4">The sequence shown here is derived from an EMBL/GenBank/DDBJ whole genome shotgun (WGS) entry which is preliminary data.</text>
</comment>
<evidence type="ECO:0000313" key="5">
    <source>
        <dbReference type="Proteomes" id="UP001564760"/>
    </source>
</evidence>
<protein>
    <submittedName>
        <fullName evidence="4">Twin-arginine translocation pathway signal</fullName>
    </submittedName>
</protein>
<evidence type="ECO:0000256" key="3">
    <source>
        <dbReference type="SAM" id="Phobius"/>
    </source>
</evidence>
<proteinExistence type="predicted"/>
<dbReference type="EMBL" id="JBGEDP010000001">
    <property type="protein sequence ID" value="MEY8015996.1"/>
    <property type="molecule type" value="Genomic_DNA"/>
</dbReference>
<evidence type="ECO:0000256" key="2">
    <source>
        <dbReference type="ARBA" id="ARBA00023136"/>
    </source>
</evidence>
<feature type="transmembrane region" description="Helical" evidence="3">
    <location>
        <begin position="52"/>
        <end position="73"/>
    </location>
</feature>
<keyword evidence="3" id="KW-0812">Transmembrane</keyword>
<keyword evidence="2 3" id="KW-0472">Membrane</keyword>
<accession>A0ABV4C0E1</accession>
<reference evidence="4 5" key="1">
    <citation type="submission" date="2024-08" db="EMBL/GenBank/DDBJ databases">
        <title>Mycobacterium servetensis sp. nov., a novel rapid-growing mycobacterial species recovered from a human patient in Zaragoza, Spain.</title>
        <authorList>
            <person name="Tristancho-Baro A.I."/>
            <person name="Buenestado-Serrano S."/>
            <person name="Garcia De Viedma D."/>
            <person name="Milagro-Beamonte A."/>
            <person name="Burillo N."/>
            <person name="Sanz S."/>
            <person name="Lopez-Calleja A.I."/>
            <person name="Penas-Utrilla D."/>
            <person name="Guardingo M."/>
            <person name="Garcia M.J."/>
            <person name="Vinuelas-Bayon J."/>
        </authorList>
    </citation>
    <scope>NUCLEOTIDE SEQUENCE [LARGE SCALE GENOMIC DNA]</scope>
    <source>
        <strain evidence="5">HUMS_12744610</strain>
    </source>
</reference>
<dbReference type="PANTHER" id="PTHR37042:SF4">
    <property type="entry name" value="OUTER MEMBRANE PROTEIN RV1973"/>
    <property type="match status" value="1"/>
</dbReference>
<dbReference type="PANTHER" id="PTHR37042">
    <property type="entry name" value="OUTER MEMBRANE PROTEIN RV1973"/>
    <property type="match status" value="1"/>
</dbReference>